<dbReference type="GO" id="GO:0006402">
    <property type="term" value="P:mRNA catabolic process"/>
    <property type="evidence" value="ECO:0007669"/>
    <property type="project" value="TreeGrafter"/>
</dbReference>
<dbReference type="GO" id="GO:0030014">
    <property type="term" value="C:CCR4-NOT complex"/>
    <property type="evidence" value="ECO:0007669"/>
    <property type="project" value="InterPro"/>
</dbReference>
<feature type="compositionally biased region" description="Low complexity" evidence="2">
    <location>
        <begin position="330"/>
        <end position="345"/>
    </location>
</feature>
<evidence type="ECO:0000313" key="4">
    <source>
        <dbReference type="Proteomes" id="UP000095751"/>
    </source>
</evidence>
<dbReference type="SUPFAM" id="SSF48452">
    <property type="entry name" value="TPR-like"/>
    <property type="match status" value="1"/>
</dbReference>
<feature type="region of interest" description="Disordered" evidence="2">
    <location>
        <begin position="216"/>
        <end position="245"/>
    </location>
</feature>
<organism evidence="3 4">
    <name type="scientific">Fragilariopsis cylindrus CCMP1102</name>
    <dbReference type="NCBI Taxonomy" id="635003"/>
    <lineage>
        <taxon>Eukaryota</taxon>
        <taxon>Sar</taxon>
        <taxon>Stramenopiles</taxon>
        <taxon>Ochrophyta</taxon>
        <taxon>Bacillariophyta</taxon>
        <taxon>Bacillariophyceae</taxon>
        <taxon>Bacillariophycidae</taxon>
        <taxon>Bacillariales</taxon>
        <taxon>Bacillariaceae</taxon>
        <taxon>Fragilariopsis</taxon>
    </lineage>
</organism>
<sequence>MGPREVYDVSGDSEAAMRLLVSGNNNNNGSSSNNEQQIPQDEYNCLLLTALATTTTSTNSTSTSTNENSLLDESLEDARKVVLNSYSTSNQLPPKRRKIIEEWILAYNRGLVLLSKGKVEESIRESWAYLQPIIVTKEASSSGSSSSQQQQQPPLELACRMGFLILEGMLTLYPTRIHGRTAVTSNIHNYDKGSSFDLGLLDEVLSWLTENVENTKVPQPTTASDNNNNGNSNNQDGNNTTLSPDPQLKFLLSLYNSRVDFFERTTGDSTTRDKHMRSARKELKQAMEIFQHKLRPSSSQSASSGGGNNDAISLASVSSYSEEVAAATAGHNNNNSSSSNNNNNNDASSVGKQGNSPTPDTTSSSSTPLPQPVVSSSAFNNSNRNLSRILQGQNQVALNLKANSEQLKGNVKKSLILCGEAQSFNNHTSVNPTSSGTSSSNSSYYDAIHQNNLGIVYETSGKSHLALHAFSKAVRSANSCSNSNSNARFESDGTAHPDVTLHVLNNAAVCALKSRNYVAAYECYAIGLATSNSWRKRPRTWLRLSEACIGLNTKVKKERAEGATQCSKVEVDGKASGVLLTDTIKYNDDKIVKALPALASSEDLKEIRNHALMRARMALEKAIELFGEDGANPDDLALQSARLSLAYVSLEERNFKKALKYSMLVLEGDDEVNSNETTKERTDDDDNAEAVRRTMIKRHKATARMYASEAKASLGDAMASMKILVGDGKDDAFDRLSSDLGGVTIGMASGNAKAKARLAKAQTMVRCSASAASAALGNVAASKQLAMSAQAMENSYSPSREGTSQARKALIYCMLREGNHGAALTLLRSAR</sequence>
<proteinExistence type="inferred from homology"/>
<dbReference type="InParanoid" id="A0A1E7EK57"/>
<dbReference type="AlphaFoldDB" id="A0A1E7EK57"/>
<dbReference type="KEGG" id="fcy:FRACYDRAFT_257317"/>
<dbReference type="EMBL" id="KV784442">
    <property type="protein sequence ID" value="OEU05933.1"/>
    <property type="molecule type" value="Genomic_DNA"/>
</dbReference>
<evidence type="ECO:0008006" key="5">
    <source>
        <dbReference type="Google" id="ProtNLM"/>
    </source>
</evidence>
<feature type="compositionally biased region" description="Polar residues" evidence="2">
    <location>
        <begin position="346"/>
        <end position="355"/>
    </location>
</feature>
<name>A0A1E7EK57_9STRA</name>
<gene>
    <name evidence="3" type="ORF">FRACYDRAFT_257317</name>
</gene>
<feature type="region of interest" description="Disordered" evidence="2">
    <location>
        <begin position="291"/>
        <end position="310"/>
    </location>
</feature>
<protein>
    <recommendedName>
        <fullName evidence="5">TPR-like protein</fullName>
    </recommendedName>
</protein>
<feature type="compositionally biased region" description="Low complexity" evidence="2">
    <location>
        <begin position="224"/>
        <end position="239"/>
    </location>
</feature>
<dbReference type="Proteomes" id="UP000095751">
    <property type="component" value="Unassembled WGS sequence"/>
</dbReference>
<evidence type="ECO:0000313" key="3">
    <source>
        <dbReference type="EMBL" id="OEU05933.1"/>
    </source>
</evidence>
<comment type="similarity">
    <text evidence="1">Belongs to the CNOT10 family.</text>
</comment>
<dbReference type="Gene3D" id="1.25.40.10">
    <property type="entry name" value="Tetratricopeptide repeat domain"/>
    <property type="match status" value="1"/>
</dbReference>
<dbReference type="GO" id="GO:0017148">
    <property type="term" value="P:negative regulation of translation"/>
    <property type="evidence" value="ECO:0007669"/>
    <property type="project" value="TreeGrafter"/>
</dbReference>
<dbReference type="InterPro" id="IPR011990">
    <property type="entry name" value="TPR-like_helical_dom_sf"/>
</dbReference>
<evidence type="ECO:0000256" key="1">
    <source>
        <dbReference type="ARBA" id="ARBA00010080"/>
    </source>
</evidence>
<feature type="region of interest" description="Disordered" evidence="2">
    <location>
        <begin position="330"/>
        <end position="380"/>
    </location>
</feature>
<keyword evidence="4" id="KW-1185">Reference proteome</keyword>
<reference evidence="3 4" key="1">
    <citation type="submission" date="2016-09" db="EMBL/GenBank/DDBJ databases">
        <title>Extensive genetic diversity and differential bi-allelic expression allows diatom success in the polar Southern Ocean.</title>
        <authorList>
            <consortium name="DOE Joint Genome Institute"/>
            <person name="Mock T."/>
            <person name="Otillar R.P."/>
            <person name="Strauss J."/>
            <person name="Dupont C."/>
            <person name="Frickenhaus S."/>
            <person name="Maumus F."/>
            <person name="Mcmullan M."/>
            <person name="Sanges R."/>
            <person name="Schmutz J."/>
            <person name="Toseland A."/>
            <person name="Valas R."/>
            <person name="Veluchamy A."/>
            <person name="Ward B.J."/>
            <person name="Allen A."/>
            <person name="Barry K."/>
            <person name="Falciatore A."/>
            <person name="Ferrante M."/>
            <person name="Fortunato A.E."/>
            <person name="Gloeckner G."/>
            <person name="Gruber A."/>
            <person name="Hipkin R."/>
            <person name="Janech M."/>
            <person name="Kroth P."/>
            <person name="Leese F."/>
            <person name="Lindquist E."/>
            <person name="Lyon B.R."/>
            <person name="Martin J."/>
            <person name="Mayer C."/>
            <person name="Parker M."/>
            <person name="Quesneville H."/>
            <person name="Raymond J."/>
            <person name="Uhlig C."/>
            <person name="Valentin K.U."/>
            <person name="Worden A.Z."/>
            <person name="Armbrust E.V."/>
            <person name="Bowler C."/>
            <person name="Green B."/>
            <person name="Moulton V."/>
            <person name="Van Oosterhout C."/>
            <person name="Grigoriev I."/>
        </authorList>
    </citation>
    <scope>NUCLEOTIDE SEQUENCE [LARGE SCALE GENOMIC DNA]</scope>
    <source>
        <strain evidence="3 4">CCMP1102</strain>
    </source>
</reference>
<evidence type="ECO:0000256" key="2">
    <source>
        <dbReference type="SAM" id="MobiDB-lite"/>
    </source>
</evidence>
<dbReference type="PANTHER" id="PTHR12979:SF5">
    <property type="entry name" value="CCR4-NOT TRANSCRIPTION COMPLEX SUBUNIT 10"/>
    <property type="match status" value="1"/>
</dbReference>
<accession>A0A1E7EK57</accession>
<dbReference type="PANTHER" id="PTHR12979">
    <property type="entry name" value="CCR4-NOT TRANSCRIPTION COMPLEX SUBUNIT 10"/>
    <property type="match status" value="1"/>
</dbReference>
<dbReference type="InterPro" id="IPR039740">
    <property type="entry name" value="CNOT10"/>
</dbReference>
<feature type="compositionally biased region" description="Low complexity" evidence="2">
    <location>
        <begin position="356"/>
        <end position="377"/>
    </location>
</feature>
<dbReference type="OrthoDB" id="25157at2759"/>